<organism evidence="3">
    <name type="scientific">Drosophila grimshawi</name>
    <name type="common">Hawaiian fruit fly</name>
    <name type="synonym">Idiomyia grimshawi</name>
    <dbReference type="NCBI Taxonomy" id="7222"/>
    <lineage>
        <taxon>Eukaryota</taxon>
        <taxon>Metazoa</taxon>
        <taxon>Ecdysozoa</taxon>
        <taxon>Arthropoda</taxon>
        <taxon>Hexapoda</taxon>
        <taxon>Insecta</taxon>
        <taxon>Pterygota</taxon>
        <taxon>Neoptera</taxon>
        <taxon>Endopterygota</taxon>
        <taxon>Diptera</taxon>
        <taxon>Brachycera</taxon>
        <taxon>Muscomorpha</taxon>
        <taxon>Ephydroidea</taxon>
        <taxon>Drosophilidae</taxon>
        <taxon>Drosophila</taxon>
        <taxon>Hawaiian Drosophila</taxon>
    </lineage>
</organism>
<evidence type="ECO:0000313" key="2">
    <source>
        <dbReference type="EMBL" id="EDW04444.1"/>
    </source>
</evidence>
<reference evidence="2 3" key="1">
    <citation type="journal article" date="2007" name="Nature">
        <title>Evolution of genes and genomes on the Drosophila phylogeny.</title>
        <authorList>
            <consortium name="Drosophila 12 Genomes Consortium"/>
            <person name="Clark A.G."/>
            <person name="Eisen M.B."/>
            <person name="Smith D.R."/>
            <person name="Bergman C.M."/>
            <person name="Oliver B."/>
            <person name="Markow T.A."/>
            <person name="Kaufman T.C."/>
            <person name="Kellis M."/>
            <person name="Gelbart W."/>
            <person name="Iyer V.N."/>
            <person name="Pollard D.A."/>
            <person name="Sackton T.B."/>
            <person name="Larracuente A.M."/>
            <person name="Singh N.D."/>
            <person name="Abad J.P."/>
            <person name="Abt D.N."/>
            <person name="Adryan B."/>
            <person name="Aguade M."/>
            <person name="Akashi H."/>
            <person name="Anderson W.W."/>
            <person name="Aquadro C.F."/>
            <person name="Ardell D.H."/>
            <person name="Arguello R."/>
            <person name="Artieri C.G."/>
            <person name="Barbash D.A."/>
            <person name="Barker D."/>
            <person name="Barsanti P."/>
            <person name="Batterham P."/>
            <person name="Batzoglou S."/>
            <person name="Begun D."/>
            <person name="Bhutkar A."/>
            <person name="Blanco E."/>
            <person name="Bosak S.A."/>
            <person name="Bradley R.K."/>
            <person name="Brand A.D."/>
            <person name="Brent M.R."/>
            <person name="Brooks A.N."/>
            <person name="Brown R.H."/>
            <person name="Butlin R.K."/>
            <person name="Caggese C."/>
            <person name="Calvi B.R."/>
            <person name="Bernardo de Carvalho A."/>
            <person name="Caspi A."/>
            <person name="Castrezana S."/>
            <person name="Celniker S.E."/>
            <person name="Chang J.L."/>
            <person name="Chapple C."/>
            <person name="Chatterji S."/>
            <person name="Chinwalla A."/>
            <person name="Civetta A."/>
            <person name="Clifton S.W."/>
            <person name="Comeron J.M."/>
            <person name="Costello J.C."/>
            <person name="Coyne J.A."/>
            <person name="Daub J."/>
            <person name="David R.G."/>
            <person name="Delcher A.L."/>
            <person name="Delehaunty K."/>
            <person name="Do C.B."/>
            <person name="Ebling H."/>
            <person name="Edwards K."/>
            <person name="Eickbush T."/>
            <person name="Evans J.D."/>
            <person name="Filipski A."/>
            <person name="Findeiss S."/>
            <person name="Freyhult E."/>
            <person name="Fulton L."/>
            <person name="Fulton R."/>
            <person name="Garcia A.C."/>
            <person name="Gardiner A."/>
            <person name="Garfield D.A."/>
            <person name="Garvin B.E."/>
            <person name="Gibson G."/>
            <person name="Gilbert D."/>
            <person name="Gnerre S."/>
            <person name="Godfrey J."/>
            <person name="Good R."/>
            <person name="Gotea V."/>
            <person name="Gravely B."/>
            <person name="Greenberg A.J."/>
            <person name="Griffiths-Jones S."/>
            <person name="Gross S."/>
            <person name="Guigo R."/>
            <person name="Gustafson E.A."/>
            <person name="Haerty W."/>
            <person name="Hahn M.W."/>
            <person name="Halligan D.L."/>
            <person name="Halpern A.L."/>
            <person name="Halter G.M."/>
            <person name="Han M.V."/>
            <person name="Heger A."/>
            <person name="Hillier L."/>
            <person name="Hinrichs A.S."/>
            <person name="Holmes I."/>
            <person name="Hoskins R.A."/>
            <person name="Hubisz M.J."/>
            <person name="Hultmark D."/>
            <person name="Huntley M.A."/>
            <person name="Jaffe D.B."/>
            <person name="Jagadeeshan S."/>
            <person name="Jeck W.R."/>
            <person name="Johnson J."/>
            <person name="Jones C.D."/>
            <person name="Jordan W.C."/>
            <person name="Karpen G.H."/>
            <person name="Kataoka E."/>
            <person name="Keightley P.D."/>
            <person name="Kheradpour P."/>
            <person name="Kirkness E.F."/>
            <person name="Koerich L.B."/>
            <person name="Kristiansen K."/>
            <person name="Kudrna D."/>
            <person name="Kulathinal R.J."/>
            <person name="Kumar S."/>
            <person name="Kwok R."/>
            <person name="Lander E."/>
            <person name="Langley C.H."/>
            <person name="Lapoint R."/>
            <person name="Lazzaro B.P."/>
            <person name="Lee S.J."/>
            <person name="Levesque L."/>
            <person name="Li R."/>
            <person name="Lin C.F."/>
            <person name="Lin M.F."/>
            <person name="Lindblad-Toh K."/>
            <person name="Llopart A."/>
            <person name="Long M."/>
            <person name="Low L."/>
            <person name="Lozovsky E."/>
            <person name="Lu J."/>
            <person name="Luo M."/>
            <person name="Machado C.A."/>
            <person name="Makalowski W."/>
            <person name="Marzo M."/>
            <person name="Matsuda M."/>
            <person name="Matzkin L."/>
            <person name="McAllister B."/>
            <person name="McBride C.S."/>
            <person name="McKernan B."/>
            <person name="McKernan K."/>
            <person name="Mendez-Lago M."/>
            <person name="Minx P."/>
            <person name="Mollenhauer M.U."/>
            <person name="Montooth K."/>
            <person name="Mount S.M."/>
            <person name="Mu X."/>
            <person name="Myers E."/>
            <person name="Negre B."/>
            <person name="Newfeld S."/>
            <person name="Nielsen R."/>
            <person name="Noor M.A."/>
            <person name="O'Grady P."/>
            <person name="Pachter L."/>
            <person name="Papaceit M."/>
            <person name="Parisi M.J."/>
            <person name="Parisi M."/>
            <person name="Parts L."/>
            <person name="Pedersen J.S."/>
            <person name="Pesole G."/>
            <person name="Phillippy A.M."/>
            <person name="Ponting C.P."/>
            <person name="Pop M."/>
            <person name="Porcelli D."/>
            <person name="Powell J.R."/>
            <person name="Prohaska S."/>
            <person name="Pruitt K."/>
            <person name="Puig M."/>
            <person name="Quesneville H."/>
            <person name="Ram K.R."/>
            <person name="Rand D."/>
            <person name="Rasmussen M.D."/>
            <person name="Reed L.K."/>
            <person name="Reenan R."/>
            <person name="Reily A."/>
            <person name="Remington K.A."/>
            <person name="Rieger T.T."/>
            <person name="Ritchie M.G."/>
            <person name="Robin C."/>
            <person name="Rogers Y.H."/>
            <person name="Rohde C."/>
            <person name="Rozas J."/>
            <person name="Rubenfield M.J."/>
            <person name="Ruiz A."/>
            <person name="Russo S."/>
            <person name="Salzberg S.L."/>
            <person name="Sanchez-Gracia A."/>
            <person name="Saranga D.J."/>
            <person name="Sato H."/>
            <person name="Schaeffer S.W."/>
            <person name="Schatz M.C."/>
            <person name="Schlenke T."/>
            <person name="Schwartz R."/>
            <person name="Segarra C."/>
            <person name="Singh R.S."/>
            <person name="Sirot L."/>
            <person name="Sirota M."/>
            <person name="Sisneros N.B."/>
            <person name="Smith C.D."/>
            <person name="Smith T.F."/>
            <person name="Spieth J."/>
            <person name="Stage D.E."/>
            <person name="Stark A."/>
            <person name="Stephan W."/>
            <person name="Strausberg R.L."/>
            <person name="Strempel S."/>
            <person name="Sturgill D."/>
            <person name="Sutton G."/>
            <person name="Sutton G.G."/>
            <person name="Tao W."/>
            <person name="Teichmann S."/>
            <person name="Tobari Y.N."/>
            <person name="Tomimura Y."/>
            <person name="Tsolas J.M."/>
            <person name="Valente V.L."/>
            <person name="Venter E."/>
            <person name="Venter J.C."/>
            <person name="Vicario S."/>
            <person name="Vieira F.G."/>
            <person name="Vilella A.J."/>
            <person name="Villasante A."/>
            <person name="Walenz B."/>
            <person name="Wang J."/>
            <person name="Wasserman M."/>
            <person name="Watts T."/>
            <person name="Wilson D."/>
            <person name="Wilson R.K."/>
            <person name="Wing R.A."/>
            <person name="Wolfner M.F."/>
            <person name="Wong A."/>
            <person name="Wong G.K."/>
            <person name="Wu C.I."/>
            <person name="Wu G."/>
            <person name="Yamamoto D."/>
            <person name="Yang H.P."/>
            <person name="Yang S.P."/>
            <person name="Yorke J.A."/>
            <person name="Yoshida K."/>
            <person name="Zdobnov E."/>
            <person name="Zhang P."/>
            <person name="Zhang Y."/>
            <person name="Zimin A.V."/>
            <person name="Baldwin J."/>
            <person name="Abdouelleil A."/>
            <person name="Abdulkadir J."/>
            <person name="Abebe A."/>
            <person name="Abera B."/>
            <person name="Abreu J."/>
            <person name="Acer S.C."/>
            <person name="Aftuck L."/>
            <person name="Alexander A."/>
            <person name="An P."/>
            <person name="Anderson E."/>
            <person name="Anderson S."/>
            <person name="Arachi H."/>
            <person name="Azer M."/>
            <person name="Bachantsang P."/>
            <person name="Barry A."/>
            <person name="Bayul T."/>
            <person name="Berlin A."/>
            <person name="Bessette D."/>
            <person name="Bloom T."/>
            <person name="Blye J."/>
            <person name="Boguslavskiy L."/>
            <person name="Bonnet C."/>
            <person name="Boukhgalter B."/>
            <person name="Bourzgui I."/>
            <person name="Brown A."/>
            <person name="Cahill P."/>
            <person name="Channer S."/>
            <person name="Cheshatsang Y."/>
            <person name="Chuda L."/>
            <person name="Citroen M."/>
            <person name="Collymore A."/>
            <person name="Cooke P."/>
            <person name="Costello M."/>
            <person name="D'Aco K."/>
            <person name="Daza R."/>
            <person name="De Haan G."/>
            <person name="DeGray S."/>
            <person name="DeMaso C."/>
            <person name="Dhargay N."/>
            <person name="Dooley K."/>
            <person name="Dooley E."/>
            <person name="Doricent M."/>
            <person name="Dorje P."/>
            <person name="Dorjee K."/>
            <person name="Dupes A."/>
            <person name="Elong R."/>
            <person name="Falk J."/>
            <person name="Farina A."/>
            <person name="Faro S."/>
            <person name="Ferguson D."/>
            <person name="Fisher S."/>
            <person name="Foley C.D."/>
            <person name="Franke A."/>
            <person name="Friedrich D."/>
            <person name="Gadbois L."/>
            <person name="Gearin G."/>
            <person name="Gearin C.R."/>
            <person name="Giannoukos G."/>
            <person name="Goode T."/>
            <person name="Graham J."/>
            <person name="Grandbois E."/>
            <person name="Grewal S."/>
            <person name="Gyaltsen K."/>
            <person name="Hafez N."/>
            <person name="Hagos B."/>
            <person name="Hall J."/>
            <person name="Henson C."/>
            <person name="Hollinger A."/>
            <person name="Honan T."/>
            <person name="Huard M.D."/>
            <person name="Hughes L."/>
            <person name="Hurhula B."/>
            <person name="Husby M.E."/>
            <person name="Kamat A."/>
            <person name="Kanga B."/>
            <person name="Kashin S."/>
            <person name="Khazanovich D."/>
            <person name="Kisner P."/>
            <person name="Lance K."/>
            <person name="Lara M."/>
            <person name="Lee W."/>
            <person name="Lennon N."/>
            <person name="Letendre F."/>
            <person name="LeVine R."/>
            <person name="Lipovsky A."/>
            <person name="Liu X."/>
            <person name="Liu J."/>
            <person name="Liu S."/>
            <person name="Lokyitsang T."/>
            <person name="Lokyitsang Y."/>
            <person name="Lubonja R."/>
            <person name="Lui A."/>
            <person name="MacDonald P."/>
            <person name="Magnisalis V."/>
            <person name="Maru K."/>
            <person name="Matthews C."/>
            <person name="McCusker W."/>
            <person name="McDonough S."/>
            <person name="Mehta T."/>
            <person name="Meldrim J."/>
            <person name="Meneus L."/>
            <person name="Mihai O."/>
            <person name="Mihalev A."/>
            <person name="Mihova T."/>
            <person name="Mittelman R."/>
            <person name="Mlenga V."/>
            <person name="Montmayeur A."/>
            <person name="Mulrain L."/>
            <person name="Navidi A."/>
            <person name="Naylor J."/>
            <person name="Negash T."/>
            <person name="Nguyen T."/>
            <person name="Nguyen N."/>
            <person name="Nicol R."/>
            <person name="Norbu C."/>
            <person name="Norbu N."/>
            <person name="Novod N."/>
            <person name="O'Neill B."/>
            <person name="Osman S."/>
            <person name="Markiewicz E."/>
            <person name="Oyono O.L."/>
            <person name="Patti C."/>
            <person name="Phunkhang P."/>
            <person name="Pierre F."/>
            <person name="Priest M."/>
            <person name="Raghuraman S."/>
            <person name="Rege F."/>
            <person name="Reyes R."/>
            <person name="Rise C."/>
            <person name="Rogov P."/>
            <person name="Ross K."/>
            <person name="Ryan E."/>
            <person name="Settipalli S."/>
            <person name="Shea T."/>
            <person name="Sherpa N."/>
            <person name="Shi L."/>
            <person name="Shih D."/>
            <person name="Sparrow T."/>
            <person name="Spaulding J."/>
            <person name="Stalker J."/>
            <person name="Stange-Thomann N."/>
            <person name="Stavropoulos S."/>
            <person name="Stone C."/>
            <person name="Strader C."/>
            <person name="Tesfaye S."/>
            <person name="Thomson T."/>
            <person name="Thoulutsang Y."/>
            <person name="Thoulutsang D."/>
            <person name="Topham K."/>
            <person name="Topping I."/>
            <person name="Tsamla T."/>
            <person name="Vassiliev H."/>
            <person name="Vo A."/>
            <person name="Wangchuk T."/>
            <person name="Wangdi T."/>
            <person name="Weiand M."/>
            <person name="Wilkinson J."/>
            <person name="Wilson A."/>
            <person name="Yadav S."/>
            <person name="Young G."/>
            <person name="Yu Q."/>
            <person name="Zembek L."/>
            <person name="Zhong D."/>
            <person name="Zimmer A."/>
            <person name="Zwirko Z."/>
            <person name="Jaffe D.B."/>
            <person name="Alvarez P."/>
            <person name="Brockman W."/>
            <person name="Butler J."/>
            <person name="Chin C."/>
            <person name="Gnerre S."/>
            <person name="Grabherr M."/>
            <person name="Kleber M."/>
            <person name="Mauceli E."/>
            <person name="MacCallum I."/>
        </authorList>
    </citation>
    <scope>NUCLEOTIDE SEQUENCE [LARGE SCALE GENOMIC DNA]</scope>
    <source>
        <strain evidence="3">Tucson 15287-2541.00</strain>
    </source>
</reference>
<feature type="compositionally biased region" description="Basic and acidic residues" evidence="1">
    <location>
        <begin position="48"/>
        <end position="125"/>
    </location>
</feature>
<dbReference type="EMBL" id="CH924280">
    <property type="protein sequence ID" value="EDW04444.1"/>
    <property type="molecule type" value="Genomic_DNA"/>
</dbReference>
<accession>B4K3P3</accession>
<dbReference type="OrthoDB" id="10692908at2759"/>
<evidence type="ECO:0000256" key="1">
    <source>
        <dbReference type="SAM" id="MobiDB-lite"/>
    </source>
</evidence>
<evidence type="ECO:0000313" key="3">
    <source>
        <dbReference type="Proteomes" id="UP000001070"/>
    </source>
</evidence>
<dbReference type="STRING" id="7222.B4K3P3"/>
<keyword evidence="3" id="KW-1185">Reference proteome</keyword>
<sequence>MKTVLLAEYDYIEKTQGQLQTATVEEKIHNITKKILNVYEQLQLLKKDSTEGEANKEEVPFERQSIDEQKLETKKNKQAEKDAEQKAQKGEVSEVVAEKVSEEKTPESKKPGVKESEAEAQKAKILEQPVS</sequence>
<proteinExistence type="predicted"/>
<gene>
    <name evidence="2" type="primary">Dgri\GH23387</name>
    <name evidence="2" type="ORF">Dgri_GH23387</name>
</gene>
<dbReference type="InParanoid" id="B4K3P3"/>
<feature type="region of interest" description="Disordered" evidence="1">
    <location>
        <begin position="48"/>
        <end position="131"/>
    </location>
</feature>
<dbReference type="eggNOG" id="KOG3510">
    <property type="taxonomic scope" value="Eukaryota"/>
</dbReference>
<dbReference type="HOGENOM" id="CLU_1929744_0_0_1"/>
<dbReference type="Proteomes" id="UP000001070">
    <property type="component" value="Unassembled WGS sequence"/>
</dbReference>
<name>B4K3P3_DROGR</name>
<dbReference type="AlphaFoldDB" id="B4K3P3"/>
<protein>
    <submittedName>
        <fullName evidence="2">GH23387</fullName>
    </submittedName>
</protein>